<gene>
    <name evidence="3" type="ORF">B273_0792</name>
</gene>
<dbReference type="EMBL" id="AMWX01000012">
    <property type="protein sequence ID" value="EKO35977.1"/>
    <property type="molecule type" value="Genomic_DNA"/>
</dbReference>
<dbReference type="GO" id="GO:0016020">
    <property type="term" value="C:membrane"/>
    <property type="evidence" value="ECO:0007669"/>
    <property type="project" value="TreeGrafter"/>
</dbReference>
<evidence type="ECO:0000313" key="4">
    <source>
        <dbReference type="Proteomes" id="UP000010310"/>
    </source>
</evidence>
<dbReference type="Proteomes" id="UP000010310">
    <property type="component" value="Unassembled WGS sequence"/>
</dbReference>
<feature type="transmembrane region" description="Helical" evidence="1">
    <location>
        <begin position="21"/>
        <end position="46"/>
    </location>
</feature>
<comment type="caution">
    <text evidence="3">The sequence shown here is derived from an EMBL/GenBank/DDBJ whole genome shotgun (WGS) entry which is preliminary data.</text>
</comment>
<organism evidence="3 4">
    <name type="scientific">SAR86 cluster bacterium SAR86E</name>
    <dbReference type="NCBI Taxonomy" id="1208365"/>
    <lineage>
        <taxon>Bacteria</taxon>
        <taxon>Pseudomonadati</taxon>
        <taxon>Pseudomonadota</taxon>
        <taxon>Gammaproteobacteria</taxon>
        <taxon>SAR86 cluster</taxon>
    </lineage>
</organism>
<accession>K6FBA1</accession>
<keyword evidence="1" id="KW-0472">Membrane</keyword>
<keyword evidence="1" id="KW-0812">Transmembrane</keyword>
<dbReference type="InterPro" id="IPR012171">
    <property type="entry name" value="Fatty_acid_desaturase"/>
</dbReference>
<reference evidence="3 4" key="1">
    <citation type="submission" date="2012-09" db="EMBL/GenBank/DDBJ databases">
        <authorList>
            <person name="Dupont C.L."/>
            <person name="Rusch D.B."/>
            <person name="Lombardo M.-J."/>
            <person name="Novotny M."/>
            <person name="Yee-Greenbaum J."/>
            <person name="Laskin R."/>
        </authorList>
    </citation>
    <scope>NUCLEOTIDE SEQUENCE [LARGE SCALE GENOMIC DNA]</scope>
    <source>
        <strain evidence="3">SAR86E</strain>
    </source>
</reference>
<keyword evidence="4" id="KW-1185">Reference proteome</keyword>
<dbReference type="InterPro" id="IPR005804">
    <property type="entry name" value="FA_desaturase_dom"/>
</dbReference>
<sequence length="282" mass="33085">MENFHKKLDKNALAISKKYSGKIAITTIILALLVVLIYPTVLFLFANKFLPPLMTIFFLMGLTFASYIPMHEAVHGNIGGNNSKLKWLDKLIGYTMAPIIAIPFTSHQKEHFTHHKNTNKDDDPDVHIKNLFRSPKDFYKSTIQVIKTQNTFVMNSYTRAEIMLSIGWRISFVVYAGFTSIPVIFLGWFSGAFLTIYLLSYLPHKPYKNSERWKDTNIQLFPIQWFENFIFKQNLHAIHHLFPRVPFYNYRKVFEKIEPSMRIKKTPIVRIFDHKPIKNIIR</sequence>
<dbReference type="PANTHER" id="PTHR19353">
    <property type="entry name" value="FATTY ACID DESATURASE 2"/>
    <property type="match status" value="1"/>
</dbReference>
<evidence type="ECO:0000259" key="2">
    <source>
        <dbReference type="Pfam" id="PF00487"/>
    </source>
</evidence>
<dbReference type="STRING" id="1208365.B273_0792"/>
<name>K6FBA1_9GAMM</name>
<dbReference type="PANTHER" id="PTHR19353:SF19">
    <property type="entry name" value="DELTA(5) FATTY ACID DESATURASE C-RELATED"/>
    <property type="match status" value="1"/>
</dbReference>
<feature type="transmembrane region" description="Helical" evidence="1">
    <location>
        <begin position="172"/>
        <end position="199"/>
    </location>
</feature>
<dbReference type="GO" id="GO:0008610">
    <property type="term" value="P:lipid biosynthetic process"/>
    <property type="evidence" value="ECO:0007669"/>
    <property type="project" value="UniProtKB-ARBA"/>
</dbReference>
<proteinExistence type="predicted"/>
<evidence type="ECO:0000313" key="3">
    <source>
        <dbReference type="EMBL" id="EKO35977.1"/>
    </source>
</evidence>
<evidence type="ECO:0000256" key="1">
    <source>
        <dbReference type="SAM" id="Phobius"/>
    </source>
</evidence>
<feature type="transmembrane region" description="Helical" evidence="1">
    <location>
        <begin position="52"/>
        <end position="70"/>
    </location>
</feature>
<dbReference type="GO" id="GO:0016717">
    <property type="term" value="F:oxidoreductase activity, acting on paired donors, with oxidation of a pair of donors resulting in the reduction of molecular oxygen to two molecules of water"/>
    <property type="evidence" value="ECO:0007669"/>
    <property type="project" value="TreeGrafter"/>
</dbReference>
<dbReference type="Pfam" id="PF00487">
    <property type="entry name" value="FA_desaturase"/>
    <property type="match status" value="1"/>
</dbReference>
<dbReference type="AlphaFoldDB" id="K6FBA1"/>
<protein>
    <submittedName>
        <fullName evidence="3">Stearoyl-CoA 9-desaturase</fullName>
    </submittedName>
</protein>
<feature type="domain" description="Fatty acid desaturase" evidence="2">
    <location>
        <begin position="54"/>
        <end position="262"/>
    </location>
</feature>
<keyword evidence="1" id="KW-1133">Transmembrane helix</keyword>